<dbReference type="AlphaFoldDB" id="A0A4S9KTA4"/>
<dbReference type="EMBL" id="QZBD01000338">
    <property type="protein sequence ID" value="THY18850.1"/>
    <property type="molecule type" value="Genomic_DNA"/>
</dbReference>
<dbReference type="SUPFAM" id="SSF48179">
    <property type="entry name" value="6-phosphogluconate dehydrogenase C-terminal domain-like"/>
    <property type="match status" value="1"/>
</dbReference>
<dbReference type="SUPFAM" id="SSF51735">
    <property type="entry name" value="NAD(P)-binding Rossmann-fold domains"/>
    <property type="match status" value="1"/>
</dbReference>
<evidence type="ECO:0000259" key="3">
    <source>
        <dbReference type="Pfam" id="PF00725"/>
    </source>
</evidence>
<dbReference type="GO" id="GO:0050104">
    <property type="term" value="F:L-gulonate 3-dehydrogenase activity"/>
    <property type="evidence" value="ECO:0007669"/>
    <property type="project" value="TreeGrafter"/>
</dbReference>
<dbReference type="InterPro" id="IPR008927">
    <property type="entry name" value="6-PGluconate_DH-like_C_sf"/>
</dbReference>
<dbReference type="InterPro" id="IPR006176">
    <property type="entry name" value="3-OHacyl-CoA_DH_NAD-bd"/>
</dbReference>
<dbReference type="Pfam" id="PF02737">
    <property type="entry name" value="3HCDH_N"/>
    <property type="match status" value="1"/>
</dbReference>
<feature type="domain" description="3-hydroxyacyl-CoA dehydrogenase NAD binding" evidence="4">
    <location>
        <begin position="6"/>
        <end position="178"/>
    </location>
</feature>
<evidence type="ECO:0000256" key="2">
    <source>
        <dbReference type="ARBA" id="ARBA00023002"/>
    </source>
</evidence>
<dbReference type="Pfam" id="PF00725">
    <property type="entry name" value="3HCDH"/>
    <property type="match status" value="1"/>
</dbReference>
<name>A0A4S9KTA4_AURPU</name>
<dbReference type="Gene3D" id="1.10.1040.10">
    <property type="entry name" value="N-(1-d-carboxylethyl)-l-norvaline Dehydrogenase, domain 2"/>
    <property type="match status" value="1"/>
</dbReference>
<accession>A0A4S9KTA4</accession>
<dbReference type="InterPro" id="IPR006108">
    <property type="entry name" value="3HC_DH_C"/>
</dbReference>
<sequence length="326" mass="34992">MATIKTVGIVGTGVIGASWTALSLSRGLKVMVADPGPGAADELSACVGSVWPALRRMGIDRNAKPDNYKFVGKHLGEHITNCDFIQEALDVKTKSLAELDRRAPKHVIIASSSSGLPSSRFVGQCQHPERVLIGHPFNPPHLMPLVEVVPHKGTSDSAIKGALAFYESVGRKPVHIRQVMPGFAAKSLQAALYNKAYSLVSRGVLSAEDLDACVTSSLGPRWAVVGLLLANAMGGGGGSDGFRHLLEHLGPASKEWIEDMNAHTFGWNTESLDALTKSVGEEFDGKYILDSATFVHLALLEECCCLNSFGFISRWFSILRTSLRSV</sequence>
<reference evidence="5 6" key="1">
    <citation type="submission" date="2018-10" db="EMBL/GenBank/DDBJ databases">
        <title>Fifty Aureobasidium pullulans genomes reveal a recombining polyextremotolerant generalist.</title>
        <authorList>
            <person name="Gostincar C."/>
            <person name="Turk M."/>
            <person name="Zajc J."/>
            <person name="Gunde-Cimerman N."/>
        </authorList>
    </citation>
    <scope>NUCLEOTIDE SEQUENCE [LARGE SCALE GENOMIC DNA]</scope>
    <source>
        <strain evidence="5 6">EXF-6604</strain>
    </source>
</reference>
<feature type="domain" description="3-hydroxyacyl-CoA dehydrogenase C-terminal" evidence="3">
    <location>
        <begin position="182"/>
        <end position="248"/>
    </location>
</feature>
<dbReference type="PANTHER" id="PTHR48075:SF1">
    <property type="entry name" value="LAMBDA-CRYSTALLIN HOMOLOG"/>
    <property type="match status" value="1"/>
</dbReference>
<dbReference type="GO" id="GO:0006631">
    <property type="term" value="P:fatty acid metabolic process"/>
    <property type="evidence" value="ECO:0007669"/>
    <property type="project" value="InterPro"/>
</dbReference>
<evidence type="ECO:0000259" key="4">
    <source>
        <dbReference type="Pfam" id="PF02737"/>
    </source>
</evidence>
<gene>
    <name evidence="5" type="ORF">D6D01_07181</name>
</gene>
<evidence type="ECO:0000256" key="1">
    <source>
        <dbReference type="ARBA" id="ARBA00009463"/>
    </source>
</evidence>
<evidence type="ECO:0000313" key="6">
    <source>
        <dbReference type="Proteomes" id="UP000306584"/>
    </source>
</evidence>
<keyword evidence="2" id="KW-0560">Oxidoreductase</keyword>
<dbReference type="Gene3D" id="3.40.50.720">
    <property type="entry name" value="NAD(P)-binding Rossmann-like Domain"/>
    <property type="match status" value="1"/>
</dbReference>
<dbReference type="GO" id="GO:0070403">
    <property type="term" value="F:NAD+ binding"/>
    <property type="evidence" value="ECO:0007669"/>
    <property type="project" value="InterPro"/>
</dbReference>
<dbReference type="Proteomes" id="UP000306584">
    <property type="component" value="Unassembled WGS sequence"/>
</dbReference>
<proteinExistence type="inferred from homology"/>
<dbReference type="InterPro" id="IPR013328">
    <property type="entry name" value="6PGD_dom2"/>
</dbReference>
<comment type="caution">
    <text evidence="5">The sequence shown here is derived from an EMBL/GenBank/DDBJ whole genome shotgun (WGS) entry which is preliminary data.</text>
</comment>
<dbReference type="InterPro" id="IPR036291">
    <property type="entry name" value="NAD(P)-bd_dom_sf"/>
</dbReference>
<comment type="similarity">
    <text evidence="1">Belongs to the 3-hydroxyacyl-CoA dehydrogenase family.</text>
</comment>
<dbReference type="PANTHER" id="PTHR48075">
    <property type="entry name" value="3-HYDROXYACYL-COA DEHYDROGENASE FAMILY PROTEIN"/>
    <property type="match status" value="1"/>
</dbReference>
<evidence type="ECO:0000313" key="5">
    <source>
        <dbReference type="EMBL" id="THY18850.1"/>
    </source>
</evidence>
<protein>
    <submittedName>
        <fullName evidence="5">Putative hydroxyacyl-CoA dehydrogenase</fullName>
    </submittedName>
</protein>
<organism evidence="5 6">
    <name type="scientific">Aureobasidium pullulans</name>
    <name type="common">Black yeast</name>
    <name type="synonym">Pullularia pullulans</name>
    <dbReference type="NCBI Taxonomy" id="5580"/>
    <lineage>
        <taxon>Eukaryota</taxon>
        <taxon>Fungi</taxon>
        <taxon>Dikarya</taxon>
        <taxon>Ascomycota</taxon>
        <taxon>Pezizomycotina</taxon>
        <taxon>Dothideomycetes</taxon>
        <taxon>Dothideomycetidae</taxon>
        <taxon>Dothideales</taxon>
        <taxon>Saccotheciaceae</taxon>
        <taxon>Aureobasidium</taxon>
    </lineage>
</organism>